<evidence type="ECO:0000313" key="1">
    <source>
        <dbReference type="EMBL" id="AMO65641.1"/>
    </source>
</evidence>
<reference evidence="1" key="2">
    <citation type="submission" date="2016-03" db="EMBL/GenBank/DDBJ databases">
        <authorList>
            <person name="Ploux O."/>
        </authorList>
    </citation>
    <scope>NUCLEOTIDE SEQUENCE</scope>
    <source>
        <strain evidence="1">LdMNPV-45/0</strain>
    </source>
</reference>
<dbReference type="EMBL" id="KU862282">
    <property type="protein sequence ID" value="AMO65641.1"/>
    <property type="molecule type" value="Genomic_DNA"/>
</dbReference>
<organism evidence="1">
    <name type="scientific">Lymantria dispar multicapsid nuclear polyhedrosis virus</name>
    <name type="common">LdMNPV</name>
    <dbReference type="NCBI Taxonomy" id="10449"/>
    <lineage>
        <taxon>Viruses</taxon>
        <taxon>Viruses incertae sedis</taxon>
        <taxon>Naldaviricetes</taxon>
        <taxon>Lefavirales</taxon>
        <taxon>Baculoviridae</taxon>
        <taxon>Alphabaculovirus</taxon>
        <taxon>Alphabaculovirus lydisparis</taxon>
    </lineage>
</organism>
<reference evidence="1" key="1">
    <citation type="journal article" date="2015" name="Dokl. Biochem. Biophys.">
        <title>The enhancin gene: One of the genetic determinants of population variation in baculoviral virulence.</title>
        <authorList>
            <person name="Martemyanov V.V."/>
            <person name="Kabilov M.R."/>
            <person name="Tupikin A.E."/>
            <person name="Baturina O.A."/>
            <person name="Belousova I.A."/>
            <person name="Podgwaite J.D."/>
            <person name="Ilynykh A.V."/>
            <person name="Vlassov V.V."/>
        </authorList>
    </citation>
    <scope>NUCLEOTIDE SEQUENCE</scope>
    <source>
        <strain evidence="1">LdMNPV-45/0</strain>
    </source>
</reference>
<organismHost>
    <name type="scientific">Lepidoptera</name>
    <name type="common">moths &amp; butterflies</name>
    <dbReference type="NCBI Taxonomy" id="7088"/>
</organismHost>
<protein>
    <submittedName>
        <fullName evidence="1">Orf-145 protein</fullName>
    </submittedName>
</protein>
<sequence length="104" mass="11130">MISSGLNSIDPCRHVKSYASAELGLGMMSSGLNSIDPCRHVKSYASAELSLGMMSSGLNSIDPGRHVKSYAPAELEFGHDVIGTVVRQRRSARAHHFSSGARDI</sequence>
<proteinExistence type="predicted"/>
<name>A0A140IL56_NPVLD</name>
<accession>A0A140IL56</accession>